<dbReference type="GO" id="GO:0005654">
    <property type="term" value="C:nucleoplasm"/>
    <property type="evidence" value="ECO:0007669"/>
    <property type="project" value="UniProtKB-SubCell"/>
</dbReference>
<gene>
    <name evidence="15" type="ORF">CCH79_00007514</name>
</gene>
<dbReference type="GO" id="GO:0003700">
    <property type="term" value="F:DNA-binding transcription factor activity"/>
    <property type="evidence" value="ECO:0007669"/>
    <property type="project" value="UniProtKB-UniRule"/>
</dbReference>
<evidence type="ECO:0000256" key="7">
    <source>
        <dbReference type="ARBA" id="ARBA00023054"/>
    </source>
</evidence>
<evidence type="ECO:0000256" key="9">
    <source>
        <dbReference type="ARBA" id="ARBA00023163"/>
    </source>
</evidence>
<evidence type="ECO:0000256" key="8">
    <source>
        <dbReference type="ARBA" id="ARBA00023125"/>
    </source>
</evidence>
<keyword evidence="6 13" id="KW-0805">Transcription regulation</keyword>
<evidence type="ECO:0000256" key="13">
    <source>
        <dbReference type="RuleBase" id="RU369073"/>
    </source>
</evidence>
<evidence type="ECO:0000256" key="3">
    <source>
        <dbReference type="ARBA" id="ARBA00022723"/>
    </source>
</evidence>
<organism evidence="15 16">
    <name type="scientific">Gambusia affinis</name>
    <name type="common">Western mosquitofish</name>
    <name type="synonym">Heterandria affinis</name>
    <dbReference type="NCBI Taxonomy" id="33528"/>
    <lineage>
        <taxon>Eukaryota</taxon>
        <taxon>Metazoa</taxon>
        <taxon>Chordata</taxon>
        <taxon>Craniata</taxon>
        <taxon>Vertebrata</taxon>
        <taxon>Euteleostomi</taxon>
        <taxon>Actinopterygii</taxon>
        <taxon>Neopterygii</taxon>
        <taxon>Teleostei</taxon>
        <taxon>Neoteleostei</taxon>
        <taxon>Acanthomorphata</taxon>
        <taxon>Ovalentaria</taxon>
        <taxon>Atherinomorphae</taxon>
        <taxon>Cyprinodontiformes</taxon>
        <taxon>Poeciliidae</taxon>
        <taxon>Poeciliinae</taxon>
        <taxon>Gambusia</taxon>
    </lineage>
</organism>
<evidence type="ECO:0000256" key="4">
    <source>
        <dbReference type="ARBA" id="ARBA00022771"/>
    </source>
</evidence>
<keyword evidence="3" id="KW-0479">Metal-binding</keyword>
<dbReference type="GO" id="GO:0043565">
    <property type="term" value="F:sequence-specific DNA binding"/>
    <property type="evidence" value="ECO:0007669"/>
    <property type="project" value="UniProtKB-UniRule"/>
</dbReference>
<protein>
    <recommendedName>
        <fullName evidence="13">THAP domain-containing protein 1</fullName>
    </recommendedName>
</protein>
<keyword evidence="7 13" id="KW-0175">Coiled coil</keyword>
<dbReference type="Pfam" id="PF05485">
    <property type="entry name" value="THAP"/>
    <property type="match status" value="1"/>
</dbReference>
<keyword evidence="8 12" id="KW-0238">DNA-binding</keyword>
<dbReference type="GO" id="GO:0008270">
    <property type="term" value="F:zinc ion binding"/>
    <property type="evidence" value="ECO:0007669"/>
    <property type="project" value="UniProtKB-KW"/>
</dbReference>
<reference evidence="15 16" key="1">
    <citation type="journal article" date="2018" name="G3 (Bethesda)">
        <title>A High-Quality Reference Genome for the Invasive Mosquitofish Gambusia affinis Using a Chicago Library.</title>
        <authorList>
            <person name="Hoffberg S.L."/>
            <person name="Troendle N.J."/>
            <person name="Glenn T.C."/>
            <person name="Mahmud O."/>
            <person name="Louha S."/>
            <person name="Chalopin D."/>
            <person name="Bennetzen J.L."/>
            <person name="Mauricio R."/>
        </authorList>
    </citation>
    <scope>NUCLEOTIDE SEQUENCE [LARGE SCALE GENOMIC DNA]</scope>
    <source>
        <strain evidence="15">NE01/NJP1002.9</strain>
        <tissue evidence="15">Muscle</tissue>
    </source>
</reference>
<keyword evidence="4 12" id="KW-0863">Zinc-finger</keyword>
<evidence type="ECO:0000256" key="12">
    <source>
        <dbReference type="PROSITE-ProRule" id="PRU00309"/>
    </source>
</evidence>
<evidence type="ECO:0000259" key="14">
    <source>
        <dbReference type="PROSITE" id="PS50950"/>
    </source>
</evidence>
<dbReference type="EMBL" id="NHOQ01000034">
    <property type="protein sequence ID" value="PWA33695.1"/>
    <property type="molecule type" value="Genomic_DNA"/>
</dbReference>
<dbReference type="PANTHER" id="PTHR46600">
    <property type="entry name" value="THAP DOMAIN-CONTAINING"/>
    <property type="match status" value="1"/>
</dbReference>
<comment type="similarity">
    <text evidence="2 13">Belongs to the THAP1 family.</text>
</comment>
<comment type="caution">
    <text evidence="15">The sequence shown here is derived from an EMBL/GenBank/DDBJ whole genome shotgun (WGS) entry which is preliminary data.</text>
</comment>
<evidence type="ECO:0000256" key="1">
    <source>
        <dbReference type="ARBA" id="ARBA00004642"/>
    </source>
</evidence>
<dbReference type="InterPro" id="IPR026516">
    <property type="entry name" value="THAP1/10"/>
</dbReference>
<evidence type="ECO:0000256" key="10">
    <source>
        <dbReference type="ARBA" id="ARBA00023242"/>
    </source>
</evidence>
<dbReference type="SUPFAM" id="SSF57716">
    <property type="entry name" value="Glucocorticoid receptor-like (DNA-binding domain)"/>
    <property type="match status" value="1"/>
</dbReference>
<dbReference type="InterPro" id="IPR006612">
    <property type="entry name" value="THAP_Znf"/>
</dbReference>
<keyword evidence="5" id="KW-0862">Zinc</keyword>
<dbReference type="PROSITE" id="PS50950">
    <property type="entry name" value="ZF_THAP"/>
    <property type="match status" value="1"/>
</dbReference>
<evidence type="ECO:0000256" key="2">
    <source>
        <dbReference type="ARBA" id="ARBA00006177"/>
    </source>
</evidence>
<evidence type="ECO:0000313" key="15">
    <source>
        <dbReference type="EMBL" id="PWA33695.1"/>
    </source>
</evidence>
<comment type="function">
    <text evidence="13">DNA-binding transcription regulator that regulates endothelial cell proliferation and G1/S cell-cycle progression. Specifically binds the 5'-[AT]NTNN[GT]GGCA[AGT]-3' core DNA sequence and acts by modulating expression of pRB-E2F cell-cycle target genes.</text>
</comment>
<dbReference type="SMART" id="SM00980">
    <property type="entry name" value="THAP"/>
    <property type="match status" value="1"/>
</dbReference>
<keyword evidence="11 13" id="KW-0131">Cell cycle</keyword>
<evidence type="ECO:0000256" key="11">
    <source>
        <dbReference type="ARBA" id="ARBA00023306"/>
    </source>
</evidence>
<comment type="subcellular location">
    <subcellularLocation>
        <location evidence="1 13">Nucleus</location>
        <location evidence="1 13">Nucleoplasm</location>
    </subcellularLocation>
</comment>
<dbReference type="Gene3D" id="6.20.210.20">
    <property type="entry name" value="THAP domain"/>
    <property type="match status" value="1"/>
</dbReference>
<keyword evidence="16" id="KW-1185">Reference proteome</keyword>
<dbReference type="InterPro" id="IPR038441">
    <property type="entry name" value="THAP_Znf_sf"/>
</dbReference>
<evidence type="ECO:0000313" key="16">
    <source>
        <dbReference type="Proteomes" id="UP000250572"/>
    </source>
</evidence>
<keyword evidence="9 13" id="KW-0804">Transcription</keyword>
<dbReference type="AlphaFoldDB" id="A0A315WCC5"/>
<feature type="domain" description="THAP-type" evidence="14">
    <location>
        <begin position="1"/>
        <end position="90"/>
    </location>
</feature>
<dbReference type="Proteomes" id="UP000250572">
    <property type="component" value="Unassembled WGS sequence"/>
</dbReference>
<accession>A0A315WCC5</accession>
<evidence type="ECO:0000256" key="5">
    <source>
        <dbReference type="ARBA" id="ARBA00022833"/>
    </source>
</evidence>
<proteinExistence type="inferred from homology"/>
<dbReference type="PANTHER" id="PTHR46600:SF1">
    <property type="entry name" value="THAP DOMAIN-CONTAINING PROTEIN 1"/>
    <property type="match status" value="1"/>
</dbReference>
<dbReference type="GO" id="GO:0001935">
    <property type="term" value="P:endothelial cell proliferation"/>
    <property type="evidence" value="ECO:0007669"/>
    <property type="project" value="UniProtKB-UniRule"/>
</dbReference>
<sequence length="257" mass="29180">MVFTCVIQGCGKRPEPYVRSLHGFPNNLETIKAWNEFVKRTKPYWNGNTPSSRICSEHFLPTCYKNHMAWSMGCVRTLDLIDDFQVPTIYPAVAEKNASSPSRDNLKADIHIQTQQNPPWMSCKGRVPGDVLCKTCGDPDRPSIHFHKHTISRHTADQVIPKYRFTGENGSRFWCLHSSLKNSPAALTTHLGKKTIYQTLTGRGSPLRRHHIYSSSGQNQFNVNLRTVSDRTCKLGEPIIATRDSSAVLILQSSWWR</sequence>
<name>A0A315WCC5_GAMAF</name>
<evidence type="ECO:0000256" key="6">
    <source>
        <dbReference type="ARBA" id="ARBA00023015"/>
    </source>
</evidence>
<keyword evidence="10 13" id="KW-0539">Nucleus</keyword>